<keyword evidence="5 7" id="KW-0472">Membrane</keyword>
<dbReference type="eggNOG" id="COG0577">
    <property type="taxonomic scope" value="Bacteria"/>
</dbReference>
<evidence type="ECO:0000256" key="6">
    <source>
        <dbReference type="ARBA" id="ARBA00038076"/>
    </source>
</evidence>
<keyword evidence="2" id="KW-1003">Cell membrane</keyword>
<proteinExistence type="inferred from homology"/>
<comment type="subcellular location">
    <subcellularLocation>
        <location evidence="1">Cell membrane</location>
        <topology evidence="1">Multi-pass membrane protein</topology>
    </subcellularLocation>
</comment>
<evidence type="ECO:0000313" key="10">
    <source>
        <dbReference type="EMBL" id="ACJ74924.1"/>
    </source>
</evidence>
<evidence type="ECO:0000313" key="11">
    <source>
        <dbReference type="Proteomes" id="UP000002453"/>
    </source>
</evidence>
<evidence type="ECO:0000256" key="1">
    <source>
        <dbReference type="ARBA" id="ARBA00004651"/>
    </source>
</evidence>
<keyword evidence="10" id="KW-0547">Nucleotide-binding</keyword>
<dbReference type="AlphaFoldDB" id="B7IFR0"/>
<keyword evidence="3 7" id="KW-0812">Transmembrane</keyword>
<dbReference type="EMBL" id="CP001185">
    <property type="protein sequence ID" value="ACJ74924.1"/>
    <property type="molecule type" value="Genomic_DNA"/>
</dbReference>
<gene>
    <name evidence="10" type="ordered locus">THA_431</name>
</gene>
<accession>B7IFR0</accession>
<dbReference type="HOGENOM" id="CLU_000604_8_0_0"/>
<evidence type="ECO:0000256" key="2">
    <source>
        <dbReference type="ARBA" id="ARBA00022475"/>
    </source>
</evidence>
<evidence type="ECO:0000256" key="7">
    <source>
        <dbReference type="SAM" id="Phobius"/>
    </source>
</evidence>
<keyword evidence="10" id="KW-0067">ATP-binding</keyword>
<name>B7IFR0_THEAB</name>
<dbReference type="KEGG" id="taf:THA_431"/>
<dbReference type="GO" id="GO:0022857">
    <property type="term" value="F:transmembrane transporter activity"/>
    <property type="evidence" value="ECO:0007669"/>
    <property type="project" value="TreeGrafter"/>
</dbReference>
<feature type="transmembrane region" description="Helical" evidence="7">
    <location>
        <begin position="21"/>
        <end position="41"/>
    </location>
</feature>
<dbReference type="RefSeq" id="WP_012579576.1">
    <property type="nucleotide sequence ID" value="NC_011653.1"/>
</dbReference>
<evidence type="ECO:0000259" key="9">
    <source>
        <dbReference type="Pfam" id="PF12704"/>
    </source>
</evidence>
<dbReference type="InterPro" id="IPR025857">
    <property type="entry name" value="MacB_PCD"/>
</dbReference>
<dbReference type="Pfam" id="PF02687">
    <property type="entry name" value="FtsX"/>
    <property type="match status" value="1"/>
</dbReference>
<organism evidence="10 11">
    <name type="scientific">Thermosipho africanus (strain TCF52B)</name>
    <dbReference type="NCBI Taxonomy" id="484019"/>
    <lineage>
        <taxon>Bacteria</taxon>
        <taxon>Thermotogati</taxon>
        <taxon>Thermotogota</taxon>
        <taxon>Thermotogae</taxon>
        <taxon>Thermotogales</taxon>
        <taxon>Fervidobacteriaceae</taxon>
        <taxon>Thermosipho</taxon>
    </lineage>
</organism>
<dbReference type="InterPro" id="IPR003838">
    <property type="entry name" value="ABC3_permease_C"/>
</dbReference>
<evidence type="ECO:0000259" key="8">
    <source>
        <dbReference type="Pfam" id="PF02687"/>
    </source>
</evidence>
<comment type="similarity">
    <text evidence="6">Belongs to the ABC-4 integral membrane protein family.</text>
</comment>
<feature type="transmembrane region" description="Helical" evidence="7">
    <location>
        <begin position="314"/>
        <end position="339"/>
    </location>
</feature>
<evidence type="ECO:0000256" key="3">
    <source>
        <dbReference type="ARBA" id="ARBA00022692"/>
    </source>
</evidence>
<evidence type="ECO:0000256" key="5">
    <source>
        <dbReference type="ARBA" id="ARBA00023136"/>
    </source>
</evidence>
<dbReference type="OrthoDB" id="9770036at2"/>
<feature type="domain" description="MacB-like periplasmic core" evidence="9">
    <location>
        <begin position="20"/>
        <end position="235"/>
    </location>
</feature>
<reference evidence="10 11" key="1">
    <citation type="journal article" date="2009" name="J. Bacteriol.">
        <title>The genome of Thermosipho africanus TCF52B: lateral genetic connections to the Firmicutes and Archaea.</title>
        <authorList>
            <person name="Nesboe C.L."/>
            <person name="Bapteste E."/>
            <person name="Curtis B."/>
            <person name="Dahle H."/>
            <person name="Lopez P."/>
            <person name="Macleod D."/>
            <person name="Dlutek M."/>
            <person name="Bowman S."/>
            <person name="Zhaxybayeva O."/>
            <person name="Birkeland N.-K."/>
            <person name="Doolittle W.F."/>
        </authorList>
    </citation>
    <scope>NUCLEOTIDE SEQUENCE [LARGE SCALE GENOMIC DNA]</scope>
    <source>
        <strain evidence="10 11">TCF52B</strain>
    </source>
</reference>
<feature type="domain" description="ABC3 transporter permease C-terminal" evidence="8">
    <location>
        <begin position="273"/>
        <end position="386"/>
    </location>
</feature>
<evidence type="ECO:0000256" key="4">
    <source>
        <dbReference type="ARBA" id="ARBA00022989"/>
    </source>
</evidence>
<dbReference type="Pfam" id="PF12704">
    <property type="entry name" value="MacB_PCD"/>
    <property type="match status" value="1"/>
</dbReference>
<keyword evidence="4 7" id="KW-1133">Transmembrane helix</keyword>
<dbReference type="PANTHER" id="PTHR30572">
    <property type="entry name" value="MEMBRANE COMPONENT OF TRANSPORTER-RELATED"/>
    <property type="match status" value="1"/>
</dbReference>
<dbReference type="InterPro" id="IPR050250">
    <property type="entry name" value="Macrolide_Exporter_MacB"/>
</dbReference>
<dbReference type="GO" id="GO:0005524">
    <property type="term" value="F:ATP binding"/>
    <property type="evidence" value="ECO:0007669"/>
    <property type="project" value="UniProtKB-KW"/>
</dbReference>
<sequence>MIYEMFKEAIRSLMHNKMRSFLSMLGIVIGVMAVIIVLSLGNGATYSVKSEIESIGSNVFFVMAKRTKYGKLTLDDIEEMKRQAMYLTDITPSFSSNGNFKYAENTISTQFYATNPDFINIFGLKVESGRLINELDFEGGLKVAVIGSYVAEELFGEEDPLGKEIKLYINNRFLPLKVVGVLEETGSKLFLNVDNVVFIPFTTVEQRLLKLDTVNQFFAKAKNSEVVEQAKDELEIFLFSRLKDEDSYKILSQDEILDTINQVTGMLNLVLGAIAGISLLVGGIGIMNIMLVSVTERTREIGIKKAIGAKNSNIMLQFLIESSILTVSAGIIGVIMGTVFSNFIGKFINVTPHFRVDQIILSFVISGLIGLFFGIYPAIKASKLNPVDALRYE</sequence>
<dbReference type="Proteomes" id="UP000002453">
    <property type="component" value="Chromosome"/>
</dbReference>
<feature type="transmembrane region" description="Helical" evidence="7">
    <location>
        <begin position="269"/>
        <end position="294"/>
    </location>
</feature>
<protein>
    <submittedName>
        <fullName evidence="10">Macrolide export ATP-binding/permease protein MacB</fullName>
    </submittedName>
</protein>
<dbReference type="PANTHER" id="PTHR30572:SF4">
    <property type="entry name" value="ABC TRANSPORTER PERMEASE YTRF"/>
    <property type="match status" value="1"/>
</dbReference>
<dbReference type="GO" id="GO:0005886">
    <property type="term" value="C:plasma membrane"/>
    <property type="evidence" value="ECO:0007669"/>
    <property type="project" value="UniProtKB-SubCell"/>
</dbReference>
<dbReference type="STRING" id="484019.THA_431"/>
<keyword evidence="11" id="KW-1185">Reference proteome</keyword>
<feature type="transmembrane region" description="Helical" evidence="7">
    <location>
        <begin position="359"/>
        <end position="379"/>
    </location>
</feature>